<gene>
    <name evidence="4" type="ORF">NCTC13765_00427</name>
</gene>
<accession>A0A380KXW5</accession>
<dbReference type="STRING" id="1123307.GCA_000380065_00540"/>
<organism evidence="4 5">
    <name type="scientific">Streptococcus massiliensis</name>
    <dbReference type="NCBI Taxonomy" id="313439"/>
    <lineage>
        <taxon>Bacteria</taxon>
        <taxon>Bacillati</taxon>
        <taxon>Bacillota</taxon>
        <taxon>Bacilli</taxon>
        <taxon>Lactobacillales</taxon>
        <taxon>Streptococcaceae</taxon>
        <taxon>Streptococcus</taxon>
    </lineage>
</organism>
<proteinExistence type="predicted"/>
<dbReference type="Gene3D" id="1.10.357.10">
    <property type="entry name" value="Tetracycline Repressor, domain 2"/>
    <property type="match status" value="1"/>
</dbReference>
<dbReference type="PANTHER" id="PTHR43479">
    <property type="entry name" value="ACREF/ENVCD OPERON REPRESSOR-RELATED"/>
    <property type="match status" value="1"/>
</dbReference>
<dbReference type="Proteomes" id="UP000254634">
    <property type="component" value="Unassembled WGS sequence"/>
</dbReference>
<feature type="DNA-binding region" description="H-T-H motif" evidence="2">
    <location>
        <begin position="33"/>
        <end position="52"/>
    </location>
</feature>
<dbReference type="InterPro" id="IPR050624">
    <property type="entry name" value="HTH-type_Tx_Regulator"/>
</dbReference>
<name>A0A380KXW5_9STRE</name>
<dbReference type="InterPro" id="IPR039532">
    <property type="entry name" value="TetR_C_Firmicutes"/>
</dbReference>
<dbReference type="PANTHER" id="PTHR43479:SF11">
    <property type="entry name" value="ACREF_ENVCD OPERON REPRESSOR-RELATED"/>
    <property type="match status" value="1"/>
</dbReference>
<dbReference type="EMBL" id="UHFR01000005">
    <property type="protein sequence ID" value="SUN75984.1"/>
    <property type="molecule type" value="Genomic_DNA"/>
</dbReference>
<dbReference type="SUPFAM" id="SSF46689">
    <property type="entry name" value="Homeodomain-like"/>
    <property type="match status" value="1"/>
</dbReference>
<dbReference type="InterPro" id="IPR001647">
    <property type="entry name" value="HTH_TetR"/>
</dbReference>
<dbReference type="InterPro" id="IPR009057">
    <property type="entry name" value="Homeodomain-like_sf"/>
</dbReference>
<dbReference type="PROSITE" id="PS50977">
    <property type="entry name" value="HTH_TETR_2"/>
    <property type="match status" value="1"/>
</dbReference>
<evidence type="ECO:0000313" key="5">
    <source>
        <dbReference type="Proteomes" id="UP000254634"/>
    </source>
</evidence>
<evidence type="ECO:0000256" key="1">
    <source>
        <dbReference type="ARBA" id="ARBA00023125"/>
    </source>
</evidence>
<dbReference type="GO" id="GO:0003677">
    <property type="term" value="F:DNA binding"/>
    <property type="evidence" value="ECO:0007669"/>
    <property type="project" value="UniProtKB-UniRule"/>
</dbReference>
<dbReference type="RefSeq" id="WP_018371227.1">
    <property type="nucleotide sequence ID" value="NZ_UHFR01000005.1"/>
</dbReference>
<dbReference type="AlphaFoldDB" id="A0A380KXW5"/>
<dbReference type="OrthoDB" id="9810250at2"/>
<keyword evidence="1 2" id="KW-0238">DNA-binding</keyword>
<feature type="domain" description="HTH tetR-type" evidence="3">
    <location>
        <begin position="10"/>
        <end position="70"/>
    </location>
</feature>
<dbReference type="Pfam" id="PF14278">
    <property type="entry name" value="TetR_C_8"/>
    <property type="match status" value="1"/>
</dbReference>
<sequence length="179" mass="20560">MYQGNNKIALASKQQIMDTFLNLLKQQAFVDISISLICRQAKVSRQTFYSIYQSKENIILNILQEQEIFALEQLPAGQVLDLAFFCSKFSFYLKGNTAFLKLLNSHHLLYLLYETLYDELKNAEAFLPQVQKVDRDYAASFLASALMGITNSYIQTNGRQSQTELANKMLQLFQGNFLK</sequence>
<evidence type="ECO:0000313" key="4">
    <source>
        <dbReference type="EMBL" id="SUN75984.1"/>
    </source>
</evidence>
<protein>
    <submittedName>
        <fullName evidence="4">Putative transcriptional regulator</fullName>
    </submittedName>
</protein>
<keyword evidence="5" id="KW-1185">Reference proteome</keyword>
<reference evidence="4" key="1">
    <citation type="submission" date="2018-06" db="EMBL/GenBank/DDBJ databases">
        <authorList>
            <consortium name="Pathogen Informatics"/>
            <person name="Doyle S."/>
        </authorList>
    </citation>
    <scope>NUCLEOTIDE SEQUENCE [LARGE SCALE GENOMIC DNA]</scope>
    <source>
        <strain evidence="4">NCTC13765</strain>
    </source>
</reference>
<evidence type="ECO:0000259" key="3">
    <source>
        <dbReference type="PROSITE" id="PS50977"/>
    </source>
</evidence>
<evidence type="ECO:0000256" key="2">
    <source>
        <dbReference type="PROSITE-ProRule" id="PRU00335"/>
    </source>
</evidence>